<dbReference type="InterPro" id="IPR036388">
    <property type="entry name" value="WH-like_DNA-bd_sf"/>
</dbReference>
<reference evidence="3 4" key="1">
    <citation type="journal article" date="2011" name="Cell">
        <title>The monarch butterfly genome yields insights into long-distance migration.</title>
        <authorList>
            <person name="Zhan S."/>
            <person name="Merlin C."/>
            <person name="Boore J.L."/>
            <person name="Reppert S.M."/>
        </authorList>
    </citation>
    <scope>NUCLEOTIDE SEQUENCE [LARGE SCALE GENOMIC DNA]</scope>
    <source>
        <strain evidence="3">F-2</strain>
    </source>
</reference>
<dbReference type="EMBL" id="AGBW02012817">
    <property type="protein sequence ID" value="OWR44398.1"/>
    <property type="molecule type" value="Genomic_DNA"/>
</dbReference>
<evidence type="ECO:0000256" key="1">
    <source>
        <dbReference type="SAM" id="MobiDB-lite"/>
    </source>
</evidence>
<gene>
    <name evidence="3" type="ORF">KGM_214989</name>
</gene>
<dbReference type="InterPro" id="IPR036390">
    <property type="entry name" value="WH_DNA-bd_sf"/>
</dbReference>
<dbReference type="PANTHER" id="PTHR10878:SF25">
    <property type="entry name" value="SEGMENT POLARITY PROTEIN DISHEVELLED"/>
    <property type="match status" value="1"/>
</dbReference>
<dbReference type="FunFam" id="1.10.10.10:FF:000040">
    <property type="entry name" value="segment polarity protein dishevelled homolog DVL-3"/>
    <property type="match status" value="1"/>
</dbReference>
<dbReference type="SMART" id="SM00049">
    <property type="entry name" value="DEP"/>
    <property type="match status" value="1"/>
</dbReference>
<dbReference type="PANTHER" id="PTHR10878">
    <property type="entry name" value="SEGMENT POLARITY PROTEIN DISHEVELLED"/>
    <property type="match status" value="1"/>
</dbReference>
<dbReference type="InParanoid" id="A0A212ESC8"/>
<dbReference type="PROSITE" id="PS50186">
    <property type="entry name" value="DEP"/>
    <property type="match status" value="1"/>
</dbReference>
<comment type="caution">
    <text evidence="3">The sequence shown here is derived from an EMBL/GenBank/DDBJ whole genome shotgun (WGS) entry which is preliminary data.</text>
</comment>
<dbReference type="InterPro" id="IPR000591">
    <property type="entry name" value="DEP_dom"/>
</dbReference>
<dbReference type="CDD" id="cd04438">
    <property type="entry name" value="DEP_dishevelled"/>
    <property type="match status" value="1"/>
</dbReference>
<feature type="domain" description="DEP" evidence="2">
    <location>
        <begin position="158"/>
        <end position="232"/>
    </location>
</feature>
<dbReference type="Pfam" id="PF00610">
    <property type="entry name" value="DEP"/>
    <property type="match status" value="1"/>
</dbReference>
<dbReference type="AlphaFoldDB" id="A0A212ESC8"/>
<dbReference type="PRINTS" id="PR01760">
    <property type="entry name" value="DISHEVELLED"/>
</dbReference>
<dbReference type="GO" id="GO:0005109">
    <property type="term" value="F:frizzled binding"/>
    <property type="evidence" value="ECO:0007669"/>
    <property type="project" value="TreeGrafter"/>
</dbReference>
<name>A0A212ESC8_DANPL</name>
<dbReference type="GO" id="GO:0005829">
    <property type="term" value="C:cytosol"/>
    <property type="evidence" value="ECO:0007669"/>
    <property type="project" value="TreeGrafter"/>
</dbReference>
<dbReference type="SUPFAM" id="SSF46785">
    <property type="entry name" value="Winged helix' DNA-binding domain"/>
    <property type="match status" value="1"/>
</dbReference>
<dbReference type="InterPro" id="IPR015506">
    <property type="entry name" value="Dsh/Dvl-rel"/>
</dbReference>
<keyword evidence="4" id="KW-1185">Reference proteome</keyword>
<accession>A0A212ESC8</accession>
<dbReference type="Proteomes" id="UP000007151">
    <property type="component" value="Unassembled WGS sequence"/>
</dbReference>
<protein>
    <submittedName>
        <fullName evidence="3">Segment polarity protein dishevelled protein DVL-3</fullName>
    </submittedName>
</protein>
<dbReference type="Gene3D" id="2.30.42.10">
    <property type="match status" value="1"/>
</dbReference>
<proteinExistence type="predicted"/>
<dbReference type="eggNOG" id="KOG3571">
    <property type="taxonomic scope" value="Eukaryota"/>
</dbReference>
<sequence length="372" mass="40422">MSREQVAALVQCVEAVLKIIHVYIVLKYSSLFRIPVNSDEVVKLVNDVNFEDMTNDEAVRVLREVVQKPGPIKLVVAKCWDPNPKGYFTIPRTEPVRPIDPGAWVAHTQALREAYPPPPLSSVPASLPERASDAGSLAEPQLSVGMDMALVVRAMLRPESGLEIRDRMWLKITIPNAFIGADVVDWILQHVAGIVDRRDARKYASHMLKAGFIRHTVNKITFSEQCYYVAGELCADMAALRIRSADQDSLASDTLAPLPNPNIMGPGYMPYAGSYGYQPIPFKYSSCLTSEHTVYGYNREESVLSGSGGSSAGSDHLTTKEPPGPNRENEVKSTSSGSGASAAAEGGGGGTRRSHSHSSGSERANDRPVLFL</sequence>
<dbReference type="STRING" id="278856.A0A212ESC8"/>
<dbReference type="KEGG" id="dpl:KGM_214989"/>
<organism evidence="3 4">
    <name type="scientific">Danaus plexippus plexippus</name>
    <dbReference type="NCBI Taxonomy" id="278856"/>
    <lineage>
        <taxon>Eukaryota</taxon>
        <taxon>Metazoa</taxon>
        <taxon>Ecdysozoa</taxon>
        <taxon>Arthropoda</taxon>
        <taxon>Hexapoda</taxon>
        <taxon>Insecta</taxon>
        <taxon>Pterygota</taxon>
        <taxon>Neoptera</taxon>
        <taxon>Endopterygota</taxon>
        <taxon>Lepidoptera</taxon>
        <taxon>Glossata</taxon>
        <taxon>Ditrysia</taxon>
        <taxon>Papilionoidea</taxon>
        <taxon>Nymphalidae</taxon>
        <taxon>Danainae</taxon>
        <taxon>Danaini</taxon>
        <taxon>Danaina</taxon>
        <taxon>Danaus</taxon>
        <taxon>Danaus</taxon>
    </lineage>
</organism>
<evidence type="ECO:0000313" key="3">
    <source>
        <dbReference type="EMBL" id="OWR44398.1"/>
    </source>
</evidence>
<dbReference type="InterPro" id="IPR036034">
    <property type="entry name" value="PDZ_sf"/>
</dbReference>
<feature type="compositionally biased region" description="Low complexity" evidence="1">
    <location>
        <begin position="333"/>
        <end position="344"/>
    </location>
</feature>
<dbReference type="GO" id="GO:0035556">
    <property type="term" value="P:intracellular signal transduction"/>
    <property type="evidence" value="ECO:0007669"/>
    <property type="project" value="InterPro"/>
</dbReference>
<dbReference type="InterPro" id="IPR008339">
    <property type="entry name" value="Dishevelled_fam"/>
</dbReference>
<evidence type="ECO:0000313" key="4">
    <source>
        <dbReference type="Proteomes" id="UP000007151"/>
    </source>
</evidence>
<feature type="region of interest" description="Disordered" evidence="1">
    <location>
        <begin position="303"/>
        <end position="372"/>
    </location>
</feature>
<evidence type="ECO:0000259" key="2">
    <source>
        <dbReference type="PROSITE" id="PS50186"/>
    </source>
</evidence>
<dbReference type="GO" id="GO:0060070">
    <property type="term" value="P:canonical Wnt signaling pathway"/>
    <property type="evidence" value="ECO:0007669"/>
    <property type="project" value="TreeGrafter"/>
</dbReference>
<dbReference type="Gene3D" id="1.10.10.10">
    <property type="entry name" value="Winged helix-like DNA-binding domain superfamily/Winged helix DNA-binding domain"/>
    <property type="match status" value="1"/>
</dbReference>